<keyword evidence="2" id="KW-1185">Reference proteome</keyword>
<organism evidence="1 2">
    <name type="scientific">Hondaea fermentalgiana</name>
    <dbReference type="NCBI Taxonomy" id="2315210"/>
    <lineage>
        <taxon>Eukaryota</taxon>
        <taxon>Sar</taxon>
        <taxon>Stramenopiles</taxon>
        <taxon>Bigyra</taxon>
        <taxon>Labyrinthulomycetes</taxon>
        <taxon>Thraustochytrida</taxon>
        <taxon>Thraustochytriidae</taxon>
        <taxon>Hondaea</taxon>
    </lineage>
</organism>
<sequence length="243" mass="26192">MLELEAADALQCLRGARRGASFVLEASALCFAASVAFRLPEDYRPLHVEAVASCAAVFRALLKRGELSGSAVVVSERCLVADGSAELRAWTLKYRRFGFVGLNLLQEINLRARVSSEEAASCLVPILAKTARWAALAHLEPLHVQKVSNPGRAELYEALRRLNGNCERVLYATVASAAKVVLSQAGLPVGTICYEAPYSALRAGAESLLQVRLLIAPRGVVRVPTGFILLDPGYATVEYLINV</sequence>
<reference evidence="1 2" key="1">
    <citation type="submission" date="2017-12" db="EMBL/GenBank/DDBJ databases">
        <title>Sequencing, de novo assembly and annotation of complete genome of a new Thraustochytrid species, strain FCC1311.</title>
        <authorList>
            <person name="Sedici K."/>
            <person name="Godart F."/>
            <person name="Aiese Cigliano R."/>
            <person name="Sanseverino W."/>
            <person name="Barakat M."/>
            <person name="Ortet P."/>
            <person name="Marechal E."/>
            <person name="Cagnac O."/>
            <person name="Amato A."/>
        </authorList>
    </citation>
    <scope>NUCLEOTIDE SEQUENCE [LARGE SCALE GENOMIC DNA]</scope>
</reference>
<evidence type="ECO:0000313" key="2">
    <source>
        <dbReference type="Proteomes" id="UP000241890"/>
    </source>
</evidence>
<evidence type="ECO:0000313" key="1">
    <source>
        <dbReference type="EMBL" id="GBG29582.1"/>
    </source>
</evidence>
<dbReference type="Proteomes" id="UP000241890">
    <property type="component" value="Unassembled WGS sequence"/>
</dbReference>
<dbReference type="InParanoid" id="A0A2R5GF79"/>
<comment type="caution">
    <text evidence="1">The sequence shown here is derived from an EMBL/GenBank/DDBJ whole genome shotgun (WGS) entry which is preliminary data.</text>
</comment>
<accession>A0A2R5GF79</accession>
<dbReference type="AlphaFoldDB" id="A0A2R5GF79"/>
<proteinExistence type="predicted"/>
<gene>
    <name evidence="1" type="ORF">FCC1311_058032</name>
</gene>
<protein>
    <submittedName>
        <fullName evidence="1">Uncharacterized protein</fullName>
    </submittedName>
</protein>
<name>A0A2R5GF79_9STRA</name>
<dbReference type="EMBL" id="BEYU01000060">
    <property type="protein sequence ID" value="GBG29582.1"/>
    <property type="molecule type" value="Genomic_DNA"/>
</dbReference>